<proteinExistence type="predicted"/>
<dbReference type="Proteomes" id="UP001292094">
    <property type="component" value="Unassembled WGS sequence"/>
</dbReference>
<comment type="caution">
    <text evidence="1">The sequence shown here is derived from an EMBL/GenBank/DDBJ whole genome shotgun (WGS) entry which is preliminary data.</text>
</comment>
<accession>A0AAE1P3V9</accession>
<reference evidence="1" key="1">
    <citation type="submission" date="2023-11" db="EMBL/GenBank/DDBJ databases">
        <title>Genome assemblies of two species of porcelain crab, Petrolisthes cinctipes and Petrolisthes manimaculis (Anomura: Porcellanidae).</title>
        <authorList>
            <person name="Angst P."/>
        </authorList>
    </citation>
    <scope>NUCLEOTIDE SEQUENCE</scope>
    <source>
        <strain evidence="1">PB745_02</strain>
        <tissue evidence="1">Gill</tissue>
    </source>
</reference>
<dbReference type="EMBL" id="JAWZYT010002861">
    <property type="protein sequence ID" value="KAK4301569.1"/>
    <property type="molecule type" value="Genomic_DNA"/>
</dbReference>
<name>A0AAE1P3V9_9EUCA</name>
<evidence type="ECO:0000313" key="1">
    <source>
        <dbReference type="EMBL" id="KAK4301569.1"/>
    </source>
</evidence>
<gene>
    <name evidence="1" type="ORF">Pmani_026347</name>
</gene>
<sequence length="88" mass="9757">MRCLACVMWVPPSWLLHSTSETSSIVNMEFSGPGTLADVEEDLALSDDDLEHHLSLYHWPRITSTGSWKLAPVDAAPRPMDHAPISTK</sequence>
<dbReference type="AlphaFoldDB" id="A0AAE1P3V9"/>
<organism evidence="1 2">
    <name type="scientific">Petrolisthes manimaculis</name>
    <dbReference type="NCBI Taxonomy" id="1843537"/>
    <lineage>
        <taxon>Eukaryota</taxon>
        <taxon>Metazoa</taxon>
        <taxon>Ecdysozoa</taxon>
        <taxon>Arthropoda</taxon>
        <taxon>Crustacea</taxon>
        <taxon>Multicrustacea</taxon>
        <taxon>Malacostraca</taxon>
        <taxon>Eumalacostraca</taxon>
        <taxon>Eucarida</taxon>
        <taxon>Decapoda</taxon>
        <taxon>Pleocyemata</taxon>
        <taxon>Anomura</taxon>
        <taxon>Galatheoidea</taxon>
        <taxon>Porcellanidae</taxon>
        <taxon>Petrolisthes</taxon>
    </lineage>
</organism>
<keyword evidence="2" id="KW-1185">Reference proteome</keyword>
<protein>
    <submittedName>
        <fullName evidence="1">Uncharacterized protein</fullName>
    </submittedName>
</protein>
<evidence type="ECO:0000313" key="2">
    <source>
        <dbReference type="Proteomes" id="UP001292094"/>
    </source>
</evidence>